<comment type="caution">
    <text evidence="3">The sequence shown here is derived from an EMBL/GenBank/DDBJ whole genome shotgun (WGS) entry which is preliminary data.</text>
</comment>
<dbReference type="AlphaFoldDB" id="A0AAX1UKP3"/>
<dbReference type="InterPro" id="IPR036249">
    <property type="entry name" value="Thioredoxin-like_sf"/>
</dbReference>
<dbReference type="CDD" id="cd03207">
    <property type="entry name" value="GST_C_8"/>
    <property type="match status" value="1"/>
</dbReference>
<protein>
    <submittedName>
        <fullName evidence="3">Glutathione S-transferase family protein</fullName>
    </submittedName>
</protein>
<dbReference type="PROSITE" id="PS50405">
    <property type="entry name" value="GST_CTER"/>
    <property type="match status" value="1"/>
</dbReference>
<dbReference type="Pfam" id="PF13409">
    <property type="entry name" value="GST_N_2"/>
    <property type="match status" value="1"/>
</dbReference>
<dbReference type="InterPro" id="IPR036282">
    <property type="entry name" value="Glutathione-S-Trfase_C_sf"/>
</dbReference>
<gene>
    <name evidence="3" type="ORF">D1114_11920</name>
</gene>
<dbReference type="Gene3D" id="1.20.1050.10">
    <property type="match status" value="1"/>
</dbReference>
<dbReference type="PANTHER" id="PTHR44051">
    <property type="entry name" value="GLUTATHIONE S-TRANSFERASE-RELATED"/>
    <property type="match status" value="1"/>
</dbReference>
<feature type="domain" description="GST N-terminal" evidence="1">
    <location>
        <begin position="11"/>
        <end position="90"/>
    </location>
</feature>
<dbReference type="RefSeq" id="WP_119000287.1">
    <property type="nucleotide sequence ID" value="NZ_QWGP01000012.1"/>
</dbReference>
<organism evidence="3 4">
    <name type="scientific">Cereibacter sphaeroides</name>
    <name type="common">Rhodobacter sphaeroides</name>
    <dbReference type="NCBI Taxonomy" id="1063"/>
    <lineage>
        <taxon>Bacteria</taxon>
        <taxon>Pseudomonadati</taxon>
        <taxon>Pseudomonadota</taxon>
        <taxon>Alphaproteobacteria</taxon>
        <taxon>Rhodobacterales</taxon>
        <taxon>Paracoccaceae</taxon>
        <taxon>Cereibacter</taxon>
    </lineage>
</organism>
<dbReference type="Gene3D" id="3.40.30.10">
    <property type="entry name" value="Glutaredoxin"/>
    <property type="match status" value="1"/>
</dbReference>
<dbReference type="Pfam" id="PF00043">
    <property type="entry name" value="GST_C"/>
    <property type="match status" value="1"/>
</dbReference>
<dbReference type="CDD" id="cd03046">
    <property type="entry name" value="GST_N_GTT1_like"/>
    <property type="match status" value="1"/>
</dbReference>
<name>A0AAX1UKP3_CERSP</name>
<dbReference type="PROSITE" id="PS50404">
    <property type="entry name" value="GST_NTER"/>
    <property type="match status" value="1"/>
</dbReference>
<evidence type="ECO:0000313" key="4">
    <source>
        <dbReference type="Proteomes" id="UP000266305"/>
    </source>
</evidence>
<evidence type="ECO:0000259" key="1">
    <source>
        <dbReference type="PROSITE" id="PS50404"/>
    </source>
</evidence>
<dbReference type="SUPFAM" id="SSF47616">
    <property type="entry name" value="GST C-terminal domain-like"/>
    <property type="match status" value="1"/>
</dbReference>
<proteinExistence type="predicted"/>
<dbReference type="Proteomes" id="UP000266305">
    <property type="component" value="Unassembled WGS sequence"/>
</dbReference>
<reference evidence="3 4" key="1">
    <citation type="submission" date="2018-08" db="EMBL/GenBank/DDBJ databases">
        <title>Draft genome sequence of Rhodobacter sphaeroides FY.</title>
        <authorList>
            <person name="Rayyan A."/>
            <person name="Meyer T.E."/>
            <person name="Kyndt J.A."/>
        </authorList>
    </citation>
    <scope>NUCLEOTIDE SEQUENCE [LARGE SCALE GENOMIC DNA]</scope>
    <source>
        <strain evidence="3 4">FY</strain>
    </source>
</reference>
<dbReference type="SUPFAM" id="SSF52833">
    <property type="entry name" value="Thioredoxin-like"/>
    <property type="match status" value="1"/>
</dbReference>
<dbReference type="InterPro" id="IPR004045">
    <property type="entry name" value="Glutathione_S-Trfase_N"/>
</dbReference>
<evidence type="ECO:0000259" key="2">
    <source>
        <dbReference type="PROSITE" id="PS50405"/>
    </source>
</evidence>
<accession>A0AAX1UKP3</accession>
<dbReference type="SFLD" id="SFLDS00019">
    <property type="entry name" value="Glutathione_Transferase_(cytos"/>
    <property type="match status" value="1"/>
</dbReference>
<evidence type="ECO:0000313" key="3">
    <source>
        <dbReference type="EMBL" id="RHZ94451.1"/>
    </source>
</evidence>
<dbReference type="InterPro" id="IPR010987">
    <property type="entry name" value="Glutathione-S-Trfase_C-like"/>
</dbReference>
<dbReference type="EMBL" id="QWGP01000012">
    <property type="protein sequence ID" value="RHZ94451.1"/>
    <property type="molecule type" value="Genomic_DNA"/>
</dbReference>
<dbReference type="FunFam" id="3.40.30.10:FF:000331">
    <property type="entry name" value="Glutathione S-transferase"/>
    <property type="match status" value="1"/>
</dbReference>
<dbReference type="InterPro" id="IPR040079">
    <property type="entry name" value="Glutathione_S-Trfase"/>
</dbReference>
<sequence>MDRPGLTVTAFDWVPGFAQGQVRDLRPRWALEEAELPYEVELLPQGAQERPEHLARQPFGQVPVLTLDGRSMFESGACVWRIAERSERLLPRDPGLRDSCLSWVIAALNTLEPPIMMMGMLWFFERWPDTFGLEDREAPGKVRGPARGMLDKRLAQFGRALAGRETIVGDGFTVADLMLTCVLLPAAQMDLLGAHPEVKAYYDRHSARPAFRKAQADQIAAFAENAGKYRAA</sequence>
<feature type="domain" description="GST C-terminal" evidence="2">
    <location>
        <begin position="93"/>
        <end position="232"/>
    </location>
</feature>
<dbReference type="InterPro" id="IPR004046">
    <property type="entry name" value="GST_C"/>
</dbReference>
<dbReference type="PANTHER" id="PTHR44051:SF8">
    <property type="entry name" value="GLUTATHIONE S-TRANSFERASE GSTA"/>
    <property type="match status" value="1"/>
</dbReference>